<dbReference type="EMBL" id="JABCSC020000002">
    <property type="protein sequence ID" value="NSL55521.1"/>
    <property type="molecule type" value="Genomic_DNA"/>
</dbReference>
<accession>A0ABX2IFQ4</accession>
<keyword evidence="3" id="KW-1185">Reference proteome</keyword>
<dbReference type="PROSITE" id="PS50106">
    <property type="entry name" value="PDZ"/>
    <property type="match status" value="1"/>
</dbReference>
<evidence type="ECO:0000313" key="2">
    <source>
        <dbReference type="EMBL" id="NSL55521.1"/>
    </source>
</evidence>
<dbReference type="InterPro" id="IPR027268">
    <property type="entry name" value="Peptidase_M4/M1_CTD_sf"/>
</dbReference>
<gene>
    <name evidence="2" type="ORF">HJ583_010835</name>
</gene>
<protein>
    <submittedName>
        <fullName evidence="2">M61 family metallopeptidase</fullName>
    </submittedName>
</protein>
<dbReference type="Gene3D" id="1.10.390.10">
    <property type="entry name" value="Neutral Protease Domain 2"/>
    <property type="match status" value="1"/>
</dbReference>
<dbReference type="InterPro" id="IPR036034">
    <property type="entry name" value="PDZ_sf"/>
</dbReference>
<dbReference type="RefSeq" id="WP_170021905.1">
    <property type="nucleotide sequence ID" value="NZ_JABCSC020000002.1"/>
</dbReference>
<evidence type="ECO:0000313" key="3">
    <source>
        <dbReference type="Proteomes" id="UP000778523"/>
    </source>
</evidence>
<dbReference type="InterPro" id="IPR007963">
    <property type="entry name" value="Peptidase_M61_catalytic"/>
</dbReference>
<name>A0ABX2IFQ4_9RHOO</name>
<dbReference type="Pfam" id="PF17899">
    <property type="entry name" value="Peptidase_M61_N"/>
    <property type="match status" value="1"/>
</dbReference>
<dbReference type="SUPFAM" id="SSF55486">
    <property type="entry name" value="Metalloproteases ('zincins'), catalytic domain"/>
    <property type="match status" value="1"/>
</dbReference>
<dbReference type="Gene3D" id="2.60.40.3650">
    <property type="match status" value="1"/>
</dbReference>
<dbReference type="PIRSF" id="PIRSF016493">
    <property type="entry name" value="Glycyl_aminpptds"/>
    <property type="match status" value="1"/>
</dbReference>
<dbReference type="Pfam" id="PF05299">
    <property type="entry name" value="Peptidase_M61"/>
    <property type="match status" value="1"/>
</dbReference>
<proteinExistence type="predicted"/>
<dbReference type="InterPro" id="IPR024191">
    <property type="entry name" value="Peptidase_M61"/>
</dbReference>
<organism evidence="2 3">
    <name type="scientific">Uliginosibacterium aquaticum</name>
    <dbReference type="NCBI Taxonomy" id="2731212"/>
    <lineage>
        <taxon>Bacteria</taxon>
        <taxon>Pseudomonadati</taxon>
        <taxon>Pseudomonadota</taxon>
        <taxon>Betaproteobacteria</taxon>
        <taxon>Rhodocyclales</taxon>
        <taxon>Zoogloeaceae</taxon>
        <taxon>Uliginosibacterium</taxon>
    </lineage>
</organism>
<comment type="caution">
    <text evidence="2">The sequence shown here is derived from an EMBL/GenBank/DDBJ whole genome shotgun (WGS) entry which is preliminary data.</text>
</comment>
<evidence type="ECO:0000259" key="1">
    <source>
        <dbReference type="PROSITE" id="PS50106"/>
    </source>
</evidence>
<dbReference type="Proteomes" id="UP000778523">
    <property type="component" value="Unassembled WGS sequence"/>
</dbReference>
<feature type="domain" description="PDZ" evidence="1">
    <location>
        <begin position="470"/>
        <end position="527"/>
    </location>
</feature>
<sequence length="589" mass="64968">MSIEYRVEARNPQAHLFSVTLTLAAPQATGEILRLPAWIPGSYMIREFARNFVEIRASQGGKAVALEKLDKHSWRTAKLDPDLALVVESVVYAWDLSVRCAHLDQSHGFFNGTQLFLQVTGREKQPHRVDIRRPEGADFERWKVATTLPAATKRSVDRAGFGLREAPDYDTLIDHPVEMGAWQSVKFEAGGVPHEMVITGRAVFDAQRLASDLKKACEAVLAHFGKRPPFSQYLFMTLVVGEGYGGLEHRDSTALICSRNDLPVPGELNMSEGYRTFLGLCSHEYFHAWNVKRIKPAVFTPYRLQEENYTRLLWVFEGFTSYYDDLALLRAGLITPAEYLGLMAKNITAVERNGGRLKQSVADSSFDAWTKYYRQDENSPNAIVSYYQKGALVAFGLDLTIRAKTRGAKSLDDVMRHLWQHYGADSAGVPEGAMPAIIKAATGVDVRREVARWAEGTEDVPLAKLLKPFGISLSRKSGSRSGGLGLRTRSEGNVLKLANVLDGGTAQAAGLSAGDELVALNGLRVTGSNLDSLLARCSVGDVLEILVFRRDELLRFAVLLAAPRVDECLLTLASGATDNALLQGWLKRA</sequence>
<dbReference type="Pfam" id="PF13180">
    <property type="entry name" value="PDZ_2"/>
    <property type="match status" value="1"/>
</dbReference>
<dbReference type="InterPro" id="IPR040756">
    <property type="entry name" value="Peptidase_M61_N"/>
</dbReference>
<dbReference type="SUPFAM" id="SSF50156">
    <property type="entry name" value="PDZ domain-like"/>
    <property type="match status" value="1"/>
</dbReference>
<dbReference type="InterPro" id="IPR001478">
    <property type="entry name" value="PDZ"/>
</dbReference>
<dbReference type="Gene3D" id="2.30.42.10">
    <property type="match status" value="1"/>
</dbReference>
<dbReference type="SMART" id="SM00228">
    <property type="entry name" value="PDZ"/>
    <property type="match status" value="1"/>
</dbReference>
<reference evidence="2 3" key="1">
    <citation type="submission" date="2020-06" db="EMBL/GenBank/DDBJ databases">
        <title>Draft genome of Uliginosibacterium sp. IMCC34675.</title>
        <authorList>
            <person name="Song J."/>
        </authorList>
    </citation>
    <scope>NUCLEOTIDE SEQUENCE [LARGE SCALE GENOMIC DNA]</scope>
    <source>
        <strain evidence="2 3">IMCC34675</strain>
    </source>
</reference>